<dbReference type="SUPFAM" id="SSF53822">
    <property type="entry name" value="Periplasmic binding protein-like I"/>
    <property type="match status" value="1"/>
</dbReference>
<dbReference type="RefSeq" id="WP_038565080.1">
    <property type="nucleotide sequence ID" value="NZ_CP008876.1"/>
</dbReference>
<evidence type="ECO:0000256" key="5">
    <source>
        <dbReference type="ARBA" id="ARBA00023136"/>
    </source>
</evidence>
<sequence>MYKRILIPICALILCYLSGCAANPAAAKLDEEKRIGIVLTEVGLGDQEWNDLAIEGLTKARDRLDINYTYKEITPELTYEKALQDLADEGMDTIITLEAAAENAVTSQAKANPSITYIAFETELKGDNLFGYTFDTEQAGYLAGVAAATVSQSGKAGFIGESSSAYLEGFKQGIAATSKDTELLVGEASPDDTSSGSKVAKELIAEEAEILFAEPGEAGKAVLEQASLADVYAIGAGSDQSYIAPDNVVTSALLQIDHVIFDFLEQDSKGNELPEDNMIGLKEQAVALSPVAVVSITDTVEGKVHTATQKLLESE</sequence>
<accession>A0A075LQ60</accession>
<name>A0A075LQ60_9BACI</name>
<organism evidence="9 10">
    <name type="scientific">Terribacillus saccharophilus</name>
    <dbReference type="NCBI Taxonomy" id="361277"/>
    <lineage>
        <taxon>Bacteria</taxon>
        <taxon>Bacillati</taxon>
        <taxon>Bacillota</taxon>
        <taxon>Bacilli</taxon>
        <taxon>Bacillales</taxon>
        <taxon>Bacillaceae</taxon>
        <taxon>Terribacillus</taxon>
    </lineage>
</organism>
<dbReference type="PANTHER" id="PTHR34296:SF2">
    <property type="entry name" value="ABC TRANSPORTER GUANOSINE-BINDING PROTEIN NUPN"/>
    <property type="match status" value="1"/>
</dbReference>
<evidence type="ECO:0000256" key="7">
    <source>
        <dbReference type="SAM" id="SignalP"/>
    </source>
</evidence>
<evidence type="ECO:0000256" key="4">
    <source>
        <dbReference type="ARBA" id="ARBA00022729"/>
    </source>
</evidence>
<keyword evidence="3" id="KW-1003">Cell membrane</keyword>
<dbReference type="OrthoDB" id="9784230at2"/>
<reference evidence="9 10" key="1">
    <citation type="submission" date="2014-07" db="EMBL/GenBank/DDBJ databases">
        <title>Complete genome sequence of a moderately halophilic bacterium Terribacillus aidingensis MP602, isolated from Cryptomeria fortunei in Tianmu mountain in China.</title>
        <authorList>
            <person name="Wang Y."/>
            <person name="Lu P."/>
            <person name="Zhang L."/>
        </authorList>
    </citation>
    <scope>NUCLEOTIDE SEQUENCE [LARGE SCALE GENOMIC DNA]</scope>
    <source>
        <strain evidence="9 10">MP602</strain>
    </source>
</reference>
<dbReference type="HOGENOM" id="CLU_038813_0_0_9"/>
<dbReference type="InterPro" id="IPR003760">
    <property type="entry name" value="PnrA-like"/>
</dbReference>
<feature type="domain" description="ABC transporter substrate-binding protein PnrA-like" evidence="8">
    <location>
        <begin position="38"/>
        <end position="289"/>
    </location>
</feature>
<dbReference type="InterPro" id="IPR028082">
    <property type="entry name" value="Peripla_BP_I"/>
</dbReference>
<dbReference type="InterPro" id="IPR050957">
    <property type="entry name" value="BMP_lipoprotein"/>
</dbReference>
<feature type="chain" id="PRO_5039471827" description="ABC transporter substrate-binding protein PnrA-like domain-containing protein" evidence="7">
    <location>
        <begin position="22"/>
        <end position="315"/>
    </location>
</feature>
<comment type="similarity">
    <text evidence="2">Belongs to the BMP lipoprotein family.</text>
</comment>
<evidence type="ECO:0000313" key="10">
    <source>
        <dbReference type="Proteomes" id="UP000027980"/>
    </source>
</evidence>
<gene>
    <name evidence="9" type="ORF">GZ22_17595</name>
</gene>
<proteinExistence type="inferred from homology"/>
<evidence type="ECO:0000256" key="6">
    <source>
        <dbReference type="ARBA" id="ARBA00023288"/>
    </source>
</evidence>
<evidence type="ECO:0000256" key="1">
    <source>
        <dbReference type="ARBA" id="ARBA00004193"/>
    </source>
</evidence>
<evidence type="ECO:0000313" key="9">
    <source>
        <dbReference type="EMBL" id="AIF68266.1"/>
    </source>
</evidence>
<comment type="subcellular location">
    <subcellularLocation>
        <location evidence="1">Cell membrane</location>
        <topology evidence="1">Lipid-anchor</topology>
    </subcellularLocation>
</comment>
<dbReference type="CDD" id="cd06354">
    <property type="entry name" value="PBP1_PrnA-like"/>
    <property type="match status" value="1"/>
</dbReference>
<dbReference type="Proteomes" id="UP000027980">
    <property type="component" value="Chromosome"/>
</dbReference>
<dbReference type="Pfam" id="PF02608">
    <property type="entry name" value="Bmp"/>
    <property type="match status" value="1"/>
</dbReference>
<evidence type="ECO:0000256" key="2">
    <source>
        <dbReference type="ARBA" id="ARBA00008610"/>
    </source>
</evidence>
<dbReference type="KEGG" id="tap:GZ22_17595"/>
<protein>
    <recommendedName>
        <fullName evidence="8">ABC transporter substrate-binding protein PnrA-like domain-containing protein</fullName>
    </recommendedName>
</protein>
<keyword evidence="6" id="KW-0449">Lipoprotein</keyword>
<dbReference type="PANTHER" id="PTHR34296">
    <property type="entry name" value="TRANSCRIPTIONAL ACTIVATOR PROTEIN MED"/>
    <property type="match status" value="1"/>
</dbReference>
<dbReference type="GeneID" id="34223203"/>
<evidence type="ECO:0000256" key="3">
    <source>
        <dbReference type="ARBA" id="ARBA00022475"/>
    </source>
</evidence>
<dbReference type="EMBL" id="CP008876">
    <property type="protein sequence ID" value="AIF68266.1"/>
    <property type="molecule type" value="Genomic_DNA"/>
</dbReference>
<dbReference type="Gene3D" id="3.40.50.2300">
    <property type="match status" value="2"/>
</dbReference>
<feature type="signal peptide" evidence="7">
    <location>
        <begin position="1"/>
        <end position="21"/>
    </location>
</feature>
<evidence type="ECO:0000259" key="8">
    <source>
        <dbReference type="Pfam" id="PF02608"/>
    </source>
</evidence>
<keyword evidence="4 7" id="KW-0732">Signal</keyword>
<keyword evidence="5" id="KW-0472">Membrane</keyword>
<dbReference type="AlphaFoldDB" id="A0A075LQ60"/>
<dbReference type="GO" id="GO:0005886">
    <property type="term" value="C:plasma membrane"/>
    <property type="evidence" value="ECO:0007669"/>
    <property type="project" value="UniProtKB-SubCell"/>
</dbReference>